<dbReference type="RefSeq" id="WP_015089606.1">
    <property type="nucleotide sequence ID" value="NC_019567.1"/>
</dbReference>
<dbReference type="Proteomes" id="UP000010074">
    <property type="component" value="Chromosome"/>
</dbReference>
<dbReference type="PATRIC" id="fig|1069642.3.peg.406"/>
<dbReference type="InterPro" id="IPR038573">
    <property type="entry name" value="BrnT_sf"/>
</dbReference>
<accession>K7ZE38</accession>
<dbReference type="KEGG" id="bbat:Bdt_0414"/>
<dbReference type="AlphaFoldDB" id="K7ZE38"/>
<evidence type="ECO:0008006" key="3">
    <source>
        <dbReference type="Google" id="ProtNLM"/>
    </source>
</evidence>
<dbReference type="EMBL" id="CP002930">
    <property type="protein sequence ID" value="AFY00122.1"/>
    <property type="molecule type" value="Genomic_DNA"/>
</dbReference>
<dbReference type="HOGENOM" id="CLU_149290_1_0_7"/>
<proteinExistence type="predicted"/>
<gene>
    <name evidence="1" type="ORF">Bdt_0414</name>
</gene>
<protein>
    <recommendedName>
        <fullName evidence="3">BrnT family toxin</fullName>
    </recommendedName>
</protein>
<reference evidence="1 2" key="1">
    <citation type="journal article" date="2012" name="BMC Genomics">
        <title>Genome analysis of a simultaneously predatory and prey-independent, novel Bdellovibrio bacteriovorus from the River Tiber, supports in silico predictions of both ancient and recent lateral gene transfer from diverse bacteria.</title>
        <authorList>
            <person name="Hobley L."/>
            <person name="Lerner T.R."/>
            <person name="Williams L.E."/>
            <person name="Lambert C."/>
            <person name="Till R."/>
            <person name="Milner D.S."/>
            <person name="Basford S.M."/>
            <person name="Capeness M.J."/>
            <person name="Fenton A.K."/>
            <person name="Atterbury R.J."/>
            <person name="Harris M.A."/>
            <person name="Sockett R.E."/>
        </authorList>
    </citation>
    <scope>NUCLEOTIDE SEQUENCE [LARGE SCALE GENOMIC DNA]</scope>
    <source>
        <strain evidence="1 2">Tiberius</strain>
    </source>
</reference>
<dbReference type="OrthoDB" id="5297292at2"/>
<evidence type="ECO:0000313" key="1">
    <source>
        <dbReference type="EMBL" id="AFY00122.1"/>
    </source>
</evidence>
<dbReference type="STRING" id="1069642.Bdt_0414"/>
<evidence type="ECO:0000313" key="2">
    <source>
        <dbReference type="Proteomes" id="UP000010074"/>
    </source>
</evidence>
<sequence length="104" mass="12183">MVYTEIEGFEWDQKKAQANFEKHRLRFEEAIKAFDDPYALIDESLKRSVGSESRAVLIGEADGRIVVVVVFTLRRRGKSLRVISARRASRKERKLYEEAKRFSF</sequence>
<dbReference type="Pfam" id="PF04365">
    <property type="entry name" value="BrnT_toxin"/>
    <property type="match status" value="1"/>
</dbReference>
<dbReference type="Gene3D" id="3.10.450.530">
    <property type="entry name" value="Ribonuclease toxin, BrnT, of type II toxin-antitoxin system"/>
    <property type="match status" value="1"/>
</dbReference>
<dbReference type="InterPro" id="IPR007460">
    <property type="entry name" value="BrnT_toxin"/>
</dbReference>
<organism evidence="1 2">
    <name type="scientific">Bdellovibrio bacteriovorus str. Tiberius</name>
    <dbReference type="NCBI Taxonomy" id="1069642"/>
    <lineage>
        <taxon>Bacteria</taxon>
        <taxon>Pseudomonadati</taxon>
        <taxon>Bdellovibrionota</taxon>
        <taxon>Bdellovibrionia</taxon>
        <taxon>Bdellovibrionales</taxon>
        <taxon>Pseudobdellovibrionaceae</taxon>
        <taxon>Bdellovibrio</taxon>
    </lineage>
</organism>
<name>K7ZE38_BDEBC</name>